<dbReference type="PANTHER" id="PTHR43788">
    <property type="entry name" value="DNA2/NAM7 HELICASE FAMILY MEMBER"/>
    <property type="match status" value="1"/>
</dbReference>
<dbReference type="EC" id="5.6.2.3" evidence="3"/>
<dbReference type="NCBIfam" id="TIGR01448">
    <property type="entry name" value="recD_rel"/>
    <property type="match status" value="1"/>
</dbReference>
<feature type="domain" description="ATP-dependent RecD2 DNA helicase SH3" evidence="6">
    <location>
        <begin position="553"/>
        <end position="611"/>
    </location>
</feature>
<dbReference type="HAMAP" id="MF_01488">
    <property type="entry name" value="RecD2"/>
    <property type="match status" value="1"/>
</dbReference>
<evidence type="ECO:0000313" key="8">
    <source>
        <dbReference type="EMBL" id="MCQ5122373.1"/>
    </source>
</evidence>
<feature type="domain" description="ATP-dependent RecD2 DNA helicase OB-fold" evidence="7">
    <location>
        <begin position="6"/>
        <end position="77"/>
    </location>
</feature>
<dbReference type="Pfam" id="PF13245">
    <property type="entry name" value="AAA_19"/>
    <property type="match status" value="1"/>
</dbReference>
<dbReference type="InterPro" id="IPR029493">
    <property type="entry name" value="RecD2-like_HHH"/>
</dbReference>
<evidence type="ECO:0000256" key="3">
    <source>
        <dbReference type="HAMAP-Rule" id="MF_01488"/>
    </source>
</evidence>
<comment type="similarity">
    <text evidence="3">Belongs to the RecD family. RecD2 subfamily.</text>
</comment>
<dbReference type="SUPFAM" id="SSF52540">
    <property type="entry name" value="P-loop containing nucleoside triphosphate hydrolases"/>
    <property type="match status" value="1"/>
</dbReference>
<feature type="binding site" evidence="3">
    <location>
        <begin position="342"/>
        <end position="346"/>
    </location>
    <ligand>
        <name>ATP</name>
        <dbReference type="ChEBI" id="CHEBI:30616"/>
    </ligand>
</feature>
<dbReference type="InterPro" id="IPR027785">
    <property type="entry name" value="UvrD-like_helicase_C"/>
</dbReference>
<comment type="function">
    <text evidence="3">DNA-dependent ATPase and ATP-dependent 5'-3' DNA helicase. Has no activity on blunt DNA or DNA with 3'-overhangs, requires at least 10 bases of 5'-ssDNA for helicase activity.</text>
</comment>
<dbReference type="EMBL" id="JANGCH010000013">
    <property type="protein sequence ID" value="MCQ5122373.1"/>
    <property type="molecule type" value="Genomic_DNA"/>
</dbReference>
<dbReference type="Gene3D" id="3.40.50.300">
    <property type="entry name" value="P-loop containing nucleotide triphosphate hydrolases"/>
    <property type="match status" value="2"/>
</dbReference>
<keyword evidence="1 3" id="KW-0547">Nucleotide-binding</keyword>
<feature type="domain" description="UvrD-like helicase C-terminal" evidence="4">
    <location>
        <begin position="640"/>
        <end position="687"/>
    </location>
</feature>
<dbReference type="RefSeq" id="WP_256198214.1">
    <property type="nucleotide sequence ID" value="NZ_DBEZUI010000426.1"/>
</dbReference>
<dbReference type="PANTHER" id="PTHR43788:SF6">
    <property type="entry name" value="DNA HELICASE B"/>
    <property type="match status" value="1"/>
</dbReference>
<dbReference type="Gene3D" id="1.10.10.2220">
    <property type="match status" value="1"/>
</dbReference>
<evidence type="ECO:0000256" key="1">
    <source>
        <dbReference type="ARBA" id="ARBA00022741"/>
    </source>
</evidence>
<dbReference type="Proteomes" id="UP001524435">
    <property type="component" value="Unassembled WGS sequence"/>
</dbReference>
<gene>
    <name evidence="3" type="primary">recD2</name>
    <name evidence="8" type="ORF">NE663_08895</name>
</gene>
<evidence type="ECO:0000259" key="6">
    <source>
        <dbReference type="Pfam" id="PF18335"/>
    </source>
</evidence>
<dbReference type="Pfam" id="PF14490">
    <property type="entry name" value="HHH_RecD2"/>
    <property type="match status" value="1"/>
</dbReference>
<dbReference type="Pfam" id="PF23139">
    <property type="entry name" value="OB_YrrC"/>
    <property type="match status" value="1"/>
</dbReference>
<feature type="domain" description="ATP-dependent RecD2 DNA helicase-like helix-hairpin-helix" evidence="5">
    <location>
        <begin position="146"/>
        <end position="231"/>
    </location>
</feature>
<evidence type="ECO:0000259" key="4">
    <source>
        <dbReference type="Pfam" id="PF13538"/>
    </source>
</evidence>
<dbReference type="InterPro" id="IPR027417">
    <property type="entry name" value="P-loop_NTPase"/>
</dbReference>
<dbReference type="CDD" id="cd18809">
    <property type="entry name" value="SF1_C_RecD"/>
    <property type="match status" value="1"/>
</dbReference>
<dbReference type="InterPro" id="IPR050534">
    <property type="entry name" value="Coronavir_polyprotein_1ab"/>
</dbReference>
<keyword evidence="3" id="KW-0238">DNA-binding</keyword>
<evidence type="ECO:0000259" key="5">
    <source>
        <dbReference type="Pfam" id="PF14490"/>
    </source>
</evidence>
<dbReference type="CDD" id="cd17933">
    <property type="entry name" value="DEXSc_RecD-like"/>
    <property type="match status" value="1"/>
</dbReference>
<dbReference type="Pfam" id="PF13538">
    <property type="entry name" value="UvrD_C_2"/>
    <property type="match status" value="1"/>
</dbReference>
<accession>A0ABT1SMD1</accession>
<dbReference type="InterPro" id="IPR006345">
    <property type="entry name" value="RecD2"/>
</dbReference>
<keyword evidence="3" id="KW-0347">Helicase</keyword>
<evidence type="ECO:0000313" key="9">
    <source>
        <dbReference type="Proteomes" id="UP001524435"/>
    </source>
</evidence>
<protein>
    <recommendedName>
        <fullName evidence="3">ATP-dependent RecD2 DNA helicase</fullName>
        <ecNumber evidence="3">5.6.2.3</ecNumber>
    </recommendedName>
    <alternativeName>
        <fullName evidence="3">DNA 5'-3' helicase subunit RecD2</fullName>
    </alternativeName>
</protein>
<dbReference type="InterPro" id="IPR041451">
    <property type="entry name" value="RecD2_SH13"/>
</dbReference>
<organism evidence="8 9">
    <name type="scientific">Massilicoli timonensis</name>
    <dbReference type="NCBI Taxonomy" id="2015901"/>
    <lineage>
        <taxon>Bacteria</taxon>
        <taxon>Bacillati</taxon>
        <taxon>Bacillota</taxon>
        <taxon>Erysipelotrichia</taxon>
        <taxon>Erysipelotrichales</taxon>
        <taxon>Erysipelotrichaceae</taxon>
        <taxon>Massilicoli</taxon>
    </lineage>
</organism>
<reference evidence="8 9" key="1">
    <citation type="submission" date="2022-06" db="EMBL/GenBank/DDBJ databases">
        <title>Isolation of gut microbiota from human fecal samples.</title>
        <authorList>
            <person name="Pamer E.G."/>
            <person name="Barat B."/>
            <person name="Waligurski E."/>
            <person name="Medina S."/>
            <person name="Paddock L."/>
            <person name="Mostad J."/>
        </authorList>
    </citation>
    <scope>NUCLEOTIDE SEQUENCE [LARGE SCALE GENOMIC DNA]</scope>
    <source>
        <strain evidence="8 9">DFI.6.1</strain>
    </source>
</reference>
<sequence>MEQISVKASYQITIFHNEQNHYRVAKFLPVNSRQSITVTGIMPVLHKDHLYELSGCYVEHPRYGMQFQLHAYQVRQPSEKDALIRYFSSSLFPGIGKKSAEQLVEALGEDAIAKIKADAAILDHLPASLKKHKYVILNGIEEQNGYSFHSFFVGHGLSLAMAQRIENHYGEQAVALVKENPYRLVYEIDGIGFASADKLAQALHYPSDSIERAQAYCLSVLMERCMRQGDSFLWKEELVEAINQKNELYFDVDACLEELAEKKLIVMEGTKLFHHTQYEAECGIASFLSHFPYDDTTWECSGLIEAINEVEKELHVTYDETQKEAIRLFFEEPLLLLSGGPGTGKTTIVKGILQLYKRFYPNGKAMLCAPTGRAAKRLSELSDAPASTIHRLLRWNITDNTFEVNEQHPIDADVLFIDEFSMVDNWLFYHLLCACGHVQKLVLIGDENQLESVGCGTLLKDLIAAKCFPFIRLHHIYRQAEGSEVIELAHGVLEGQEACLKNGRDVAFFPCENFEVKDQIIKIVAHALEKGYDPCDMQVIAPMYQGVAGIDALNHALQKLCNPSETWKREVHVGNRIFREGDRILQLKNQVEDNVYNGDIGEIIEIETASENALHETVITASFDDAIVSYRNEQFSHITHAYCISVHKAQGSEYPIVILPIVYDYRYLLSRRLLYTAITRAKQAIVLLGSEDAFYYAGSTNERHQRKTALVKRLVGSNEEEKVPVYDGELQIIE</sequence>
<comment type="catalytic activity">
    <reaction evidence="3">
        <text>ATP + H2O = ADP + phosphate + H(+)</text>
        <dbReference type="Rhea" id="RHEA:13065"/>
        <dbReference type="ChEBI" id="CHEBI:15377"/>
        <dbReference type="ChEBI" id="CHEBI:15378"/>
        <dbReference type="ChEBI" id="CHEBI:30616"/>
        <dbReference type="ChEBI" id="CHEBI:43474"/>
        <dbReference type="ChEBI" id="CHEBI:456216"/>
        <dbReference type="EC" id="5.6.2.3"/>
    </reaction>
</comment>
<evidence type="ECO:0000259" key="7">
    <source>
        <dbReference type="Pfam" id="PF23139"/>
    </source>
</evidence>
<dbReference type="InterPro" id="IPR055446">
    <property type="entry name" value="RecD2_N_OB"/>
</dbReference>
<proteinExistence type="inferred from homology"/>
<keyword evidence="2 3" id="KW-0067">ATP-binding</keyword>
<dbReference type="Pfam" id="PF18335">
    <property type="entry name" value="SH3_13"/>
    <property type="match status" value="1"/>
</dbReference>
<keyword evidence="9" id="KW-1185">Reference proteome</keyword>
<keyword evidence="3" id="KW-0413">Isomerase</keyword>
<comment type="caution">
    <text evidence="8">The sequence shown here is derived from an EMBL/GenBank/DDBJ whole genome shotgun (WGS) entry which is preliminary data.</text>
</comment>
<name>A0ABT1SMD1_9FIRM</name>
<evidence type="ECO:0000256" key="2">
    <source>
        <dbReference type="ARBA" id="ARBA00022840"/>
    </source>
</evidence>
<dbReference type="Gene3D" id="2.30.30.940">
    <property type="match status" value="1"/>
</dbReference>
<keyword evidence="3" id="KW-0378">Hydrolase</keyword>